<protein>
    <recommendedName>
        <fullName evidence="4">NarX-like N-terminal domain-containing protein</fullName>
    </recommendedName>
</protein>
<keyword evidence="3" id="KW-1185">Reference proteome</keyword>
<proteinExistence type="predicted"/>
<evidence type="ECO:0000313" key="2">
    <source>
        <dbReference type="EMBL" id="MCA6063323.1"/>
    </source>
</evidence>
<dbReference type="Proteomes" id="UP000714380">
    <property type="component" value="Unassembled WGS sequence"/>
</dbReference>
<reference evidence="2 3" key="1">
    <citation type="submission" date="2020-12" db="EMBL/GenBank/DDBJ databases">
        <title>Novel Thalassolituus-related marine hydrocarbonoclastic bacteria mediated algae-derived hydrocarbons mineralization in twilight zone of the northern South China Sea.</title>
        <authorList>
            <person name="Dong C."/>
        </authorList>
    </citation>
    <scope>NUCLEOTIDE SEQUENCE [LARGE SCALE GENOMIC DNA]</scope>
    <source>
        <strain evidence="2 3">IMCC1826</strain>
    </source>
</reference>
<sequence length="237" mass="26178">MKIVTFLLLLCFGGSAIASVADDAQRKRELLETYAHRVTTEMCLITRNGGDKAASQRLQDVLSEATVLSRDIAGIWPDINSEWQKTAQFVADNKAAADSGDVVNVLPNLQIRQEALYQAFDQDRPASRSGADEQAVMVMLDSLERMLASYVMFQTSMFGGHGFTEVGIESQSKRFDEALASLHDEKLKTDIAGKWKFVKGALLAYNEKAAVFIVDRTGRSIRDLLVNNLQMPQVAAE</sequence>
<keyword evidence="1" id="KW-0732">Signal</keyword>
<comment type="caution">
    <text evidence="2">The sequence shown here is derived from an EMBL/GenBank/DDBJ whole genome shotgun (WGS) entry which is preliminary data.</text>
</comment>
<dbReference type="EMBL" id="JAEDAH010000032">
    <property type="protein sequence ID" value="MCA6063323.1"/>
    <property type="molecule type" value="Genomic_DNA"/>
</dbReference>
<name>A0ABS7ZQ57_9GAMM</name>
<feature type="signal peptide" evidence="1">
    <location>
        <begin position="1"/>
        <end position="18"/>
    </location>
</feature>
<gene>
    <name evidence="2" type="ORF">I9W95_06850</name>
</gene>
<accession>A0ABS7ZQ57</accession>
<evidence type="ECO:0000256" key="1">
    <source>
        <dbReference type="SAM" id="SignalP"/>
    </source>
</evidence>
<evidence type="ECO:0000313" key="3">
    <source>
        <dbReference type="Proteomes" id="UP000714380"/>
    </source>
</evidence>
<evidence type="ECO:0008006" key="4">
    <source>
        <dbReference type="Google" id="ProtNLM"/>
    </source>
</evidence>
<organism evidence="2 3">
    <name type="scientific">Thalassolituus marinus</name>
    <dbReference type="NCBI Taxonomy" id="671053"/>
    <lineage>
        <taxon>Bacteria</taxon>
        <taxon>Pseudomonadati</taxon>
        <taxon>Pseudomonadota</taxon>
        <taxon>Gammaproteobacteria</taxon>
        <taxon>Oceanospirillales</taxon>
        <taxon>Oceanospirillaceae</taxon>
        <taxon>Thalassolituus</taxon>
    </lineage>
</organism>
<dbReference type="RefSeq" id="WP_225673218.1">
    <property type="nucleotide sequence ID" value="NZ_JAEDAH010000032.1"/>
</dbReference>
<feature type="chain" id="PRO_5046072773" description="NarX-like N-terminal domain-containing protein" evidence="1">
    <location>
        <begin position="19"/>
        <end position="237"/>
    </location>
</feature>